<feature type="region of interest" description="Disordered" evidence="8">
    <location>
        <begin position="408"/>
        <end position="432"/>
    </location>
</feature>
<keyword evidence="11" id="KW-1185">Reference proteome</keyword>
<feature type="binding site" evidence="7">
    <location>
        <position position="306"/>
    </location>
    <ligand>
        <name>glyoxylate</name>
        <dbReference type="ChEBI" id="CHEBI:36655"/>
    </ligand>
</feature>
<evidence type="ECO:0000256" key="8">
    <source>
        <dbReference type="SAM" id="MobiDB-lite"/>
    </source>
</evidence>
<gene>
    <name evidence="10" type="ORF">GCM10018781_01870</name>
</gene>
<sequence length="432" mass="43755">MTAPVTTTPETAGPETAVPETAVPETTGPATAGPATAGPETAVLTATPGPLRIEDYQDLAQRRLDDQVWDFVEGGAGTERTVDANRCAFARVTLRPRVLVDVSACDTGTELLGAPLATPVGVAPTAYHRLLHPDGEVATALGAGAAGALYVVSVFASRTLEEIAAEAAGPLWLQLYWLRRREVLAGLVERATAAGYRALVLTVDAPQLGRRHRDARNGFAVPAGISAVNLDPALMASAHRSDAGRSALAVHTAEAVDPSVTWADLAWLRARSELPVVLKGILTAEDAVLAVQHGADAIVVSNHGGRQLDGAPASLDALAEVVDAVGAAGCPVLFDGGVRSGADAFAALALGARAVLLGRPVLWGLAADGAAGVAGVLGLATEELAHTMALAGRPALPAVDRSAVVLAPGPAQGPPQGPVHGTAQRTAVGTGL</sequence>
<dbReference type="GO" id="GO:0010181">
    <property type="term" value="F:FMN binding"/>
    <property type="evidence" value="ECO:0007669"/>
    <property type="project" value="InterPro"/>
</dbReference>
<dbReference type="RefSeq" id="WP_229927063.1">
    <property type="nucleotide sequence ID" value="NZ_BNBO01000001.1"/>
</dbReference>
<evidence type="ECO:0000313" key="11">
    <source>
        <dbReference type="Proteomes" id="UP000617734"/>
    </source>
</evidence>
<feature type="binding site" evidence="7">
    <location>
        <begin position="358"/>
        <end position="359"/>
    </location>
    <ligand>
        <name>FMN</name>
        <dbReference type="ChEBI" id="CHEBI:58210"/>
    </ligand>
</feature>
<dbReference type="InterPro" id="IPR037396">
    <property type="entry name" value="FMN_HAD"/>
</dbReference>
<feature type="binding site" evidence="7">
    <location>
        <position position="153"/>
    </location>
    <ligand>
        <name>FMN</name>
        <dbReference type="ChEBI" id="CHEBI:58210"/>
    </ligand>
</feature>
<feature type="binding site" evidence="7">
    <location>
        <position position="202"/>
    </location>
    <ligand>
        <name>FMN</name>
        <dbReference type="ChEBI" id="CHEBI:58210"/>
    </ligand>
</feature>
<organism evidence="10 11">
    <name type="scientific">Kitasatospora indigofera</name>
    <dbReference type="NCBI Taxonomy" id="67307"/>
    <lineage>
        <taxon>Bacteria</taxon>
        <taxon>Bacillati</taxon>
        <taxon>Actinomycetota</taxon>
        <taxon>Actinomycetes</taxon>
        <taxon>Kitasatosporales</taxon>
        <taxon>Streptomycetaceae</taxon>
        <taxon>Kitasatospora</taxon>
    </lineage>
</organism>
<evidence type="ECO:0000256" key="4">
    <source>
        <dbReference type="ARBA" id="ARBA00023002"/>
    </source>
</evidence>
<feature type="binding site" evidence="7">
    <location>
        <position position="176"/>
    </location>
    <ligand>
        <name>glyoxylate</name>
        <dbReference type="ChEBI" id="CHEBI:36655"/>
    </ligand>
</feature>
<keyword evidence="2 7" id="KW-0285">Flavoprotein</keyword>
<dbReference type="PROSITE" id="PS51349">
    <property type="entry name" value="FMN_HYDROXY_ACID_DH_2"/>
    <property type="match status" value="1"/>
</dbReference>
<feature type="binding site" evidence="7">
    <location>
        <begin position="124"/>
        <end position="126"/>
    </location>
    <ligand>
        <name>FMN</name>
        <dbReference type="ChEBI" id="CHEBI:58210"/>
    </ligand>
</feature>
<dbReference type="GeneID" id="95350745"/>
<evidence type="ECO:0000256" key="7">
    <source>
        <dbReference type="PIRSR" id="PIRSR000138-2"/>
    </source>
</evidence>
<dbReference type="PIRSF" id="PIRSF000138">
    <property type="entry name" value="Al-hdrx_acd_dh"/>
    <property type="match status" value="1"/>
</dbReference>
<protein>
    <submittedName>
        <fullName evidence="10">Alpha-hydroxy-acid oxidizing enzyme</fullName>
    </submittedName>
</protein>
<evidence type="ECO:0000259" key="9">
    <source>
        <dbReference type="PROSITE" id="PS51349"/>
    </source>
</evidence>
<feature type="active site" description="Proton acceptor" evidence="6">
    <location>
        <position position="303"/>
    </location>
</feature>
<feature type="compositionally biased region" description="Polar residues" evidence="8">
    <location>
        <begin position="423"/>
        <end position="432"/>
    </location>
</feature>
<proteinExistence type="inferred from homology"/>
<evidence type="ECO:0000256" key="6">
    <source>
        <dbReference type="PIRSR" id="PIRSR000138-1"/>
    </source>
</evidence>
<dbReference type="InterPro" id="IPR000262">
    <property type="entry name" value="FMN-dep_DH"/>
</dbReference>
<dbReference type="GO" id="GO:0016614">
    <property type="term" value="F:oxidoreductase activity, acting on CH-OH group of donors"/>
    <property type="evidence" value="ECO:0007669"/>
    <property type="project" value="UniProtKB-ARBA"/>
</dbReference>
<reference evidence="10" key="2">
    <citation type="submission" date="2020-09" db="EMBL/GenBank/DDBJ databases">
        <authorList>
            <person name="Sun Q."/>
            <person name="Ohkuma M."/>
        </authorList>
    </citation>
    <scope>NUCLEOTIDE SEQUENCE</scope>
    <source>
        <strain evidence="10">JCM 4646</strain>
    </source>
</reference>
<keyword evidence="3 7" id="KW-0288">FMN</keyword>
<dbReference type="InterPro" id="IPR008259">
    <property type="entry name" value="FMN_hydac_DH_AS"/>
</dbReference>
<feature type="binding site" evidence="7">
    <location>
        <position position="279"/>
    </location>
    <ligand>
        <name>FMN</name>
        <dbReference type="ChEBI" id="CHEBI:58210"/>
    </ligand>
</feature>
<dbReference type="Gene3D" id="3.20.20.70">
    <property type="entry name" value="Aldolase class I"/>
    <property type="match status" value="1"/>
</dbReference>
<accession>A0A919KJ74</accession>
<reference evidence="10" key="1">
    <citation type="journal article" date="2014" name="Int. J. Syst. Evol. Microbiol.">
        <title>Complete genome sequence of Corynebacterium casei LMG S-19264T (=DSM 44701T), isolated from a smear-ripened cheese.</title>
        <authorList>
            <consortium name="US DOE Joint Genome Institute (JGI-PGF)"/>
            <person name="Walter F."/>
            <person name="Albersmeier A."/>
            <person name="Kalinowski J."/>
            <person name="Ruckert C."/>
        </authorList>
    </citation>
    <scope>NUCLEOTIDE SEQUENCE</scope>
    <source>
        <strain evidence="10">JCM 4646</strain>
    </source>
</reference>
<evidence type="ECO:0000256" key="5">
    <source>
        <dbReference type="ARBA" id="ARBA00024042"/>
    </source>
</evidence>
<evidence type="ECO:0000256" key="1">
    <source>
        <dbReference type="ARBA" id="ARBA00001917"/>
    </source>
</evidence>
<dbReference type="PANTHER" id="PTHR10578">
    <property type="entry name" value="S -2-HYDROXY-ACID OXIDASE-RELATED"/>
    <property type="match status" value="1"/>
</dbReference>
<comment type="similarity">
    <text evidence="5">Belongs to the FMN-dependent alpha-hydroxy acid dehydrogenase family.</text>
</comment>
<dbReference type="InterPro" id="IPR012133">
    <property type="entry name" value="Alpha-hydoxy_acid_DH_FMN"/>
</dbReference>
<feature type="region of interest" description="Disordered" evidence="8">
    <location>
        <begin position="1"/>
        <end position="43"/>
    </location>
</feature>
<dbReference type="PANTHER" id="PTHR10578:SF107">
    <property type="entry name" value="2-HYDROXYACID OXIDASE 1"/>
    <property type="match status" value="1"/>
</dbReference>
<feature type="binding site" evidence="7">
    <location>
        <position position="211"/>
    </location>
    <ligand>
        <name>glyoxylate</name>
        <dbReference type="ChEBI" id="CHEBI:36655"/>
    </ligand>
</feature>
<comment type="cofactor">
    <cofactor evidence="1">
        <name>FMN</name>
        <dbReference type="ChEBI" id="CHEBI:58210"/>
    </cofactor>
</comment>
<dbReference type="InterPro" id="IPR013785">
    <property type="entry name" value="Aldolase_TIM"/>
</dbReference>
<evidence type="ECO:0000256" key="3">
    <source>
        <dbReference type="ARBA" id="ARBA00022643"/>
    </source>
</evidence>
<keyword evidence="4" id="KW-0560">Oxidoreductase</keyword>
<comment type="caution">
    <text evidence="10">The sequence shown here is derived from an EMBL/GenBank/DDBJ whole genome shotgun (WGS) entry which is preliminary data.</text>
</comment>
<dbReference type="Pfam" id="PF01070">
    <property type="entry name" value="FMN_dh"/>
    <property type="match status" value="1"/>
</dbReference>
<evidence type="ECO:0000256" key="2">
    <source>
        <dbReference type="ARBA" id="ARBA00022630"/>
    </source>
</evidence>
<dbReference type="SUPFAM" id="SSF51395">
    <property type="entry name" value="FMN-linked oxidoreductases"/>
    <property type="match status" value="1"/>
</dbReference>
<feature type="binding site" evidence="7">
    <location>
        <position position="301"/>
    </location>
    <ligand>
        <name>FMN</name>
        <dbReference type="ChEBI" id="CHEBI:58210"/>
    </ligand>
</feature>
<dbReference type="AlphaFoldDB" id="A0A919KJ74"/>
<feature type="domain" description="FMN hydroxy acid dehydrogenase" evidence="9">
    <location>
        <begin position="45"/>
        <end position="409"/>
    </location>
</feature>
<feature type="binding site" evidence="7">
    <location>
        <position position="303"/>
    </location>
    <ligand>
        <name>glyoxylate</name>
        <dbReference type="ChEBI" id="CHEBI:36655"/>
    </ligand>
</feature>
<dbReference type="Proteomes" id="UP000617734">
    <property type="component" value="Unassembled WGS sequence"/>
</dbReference>
<evidence type="ECO:0000313" key="10">
    <source>
        <dbReference type="EMBL" id="GHH59176.1"/>
    </source>
</evidence>
<feature type="binding site" evidence="7">
    <location>
        <position position="174"/>
    </location>
    <ligand>
        <name>FMN</name>
        <dbReference type="ChEBI" id="CHEBI:58210"/>
    </ligand>
</feature>
<name>A0A919KJ74_9ACTN</name>
<dbReference type="CDD" id="cd02809">
    <property type="entry name" value="alpha_hydroxyacid_oxid_FMN"/>
    <property type="match status" value="1"/>
</dbReference>
<dbReference type="PROSITE" id="PS00557">
    <property type="entry name" value="FMN_HYDROXY_ACID_DH_1"/>
    <property type="match status" value="1"/>
</dbReference>
<feature type="binding site" evidence="7">
    <location>
        <begin position="335"/>
        <end position="339"/>
    </location>
    <ligand>
        <name>FMN</name>
        <dbReference type="ChEBI" id="CHEBI:58210"/>
    </ligand>
</feature>
<dbReference type="EMBL" id="BNBO01000001">
    <property type="protein sequence ID" value="GHH59176.1"/>
    <property type="molecule type" value="Genomic_DNA"/>
</dbReference>
<dbReference type="FunFam" id="3.20.20.70:FF:000029">
    <property type="entry name" value="L-lactate dehydrogenase"/>
    <property type="match status" value="1"/>
</dbReference>